<protein>
    <submittedName>
        <fullName evidence="12">Interleukin 21 receptor, tandem duplicate 2</fullName>
    </submittedName>
</protein>
<dbReference type="InterPro" id="IPR036116">
    <property type="entry name" value="FN3_sf"/>
</dbReference>
<dbReference type="EMBL" id="CAWUFR010000037">
    <property type="protein sequence ID" value="CAK6958954.1"/>
    <property type="molecule type" value="Genomic_DNA"/>
</dbReference>
<evidence type="ECO:0000256" key="1">
    <source>
        <dbReference type="ARBA" id="ARBA00004167"/>
    </source>
</evidence>
<evidence type="ECO:0000256" key="3">
    <source>
        <dbReference type="ARBA" id="ARBA00022729"/>
    </source>
</evidence>
<accession>A0AAV1NKS1</accession>
<dbReference type="Pfam" id="PF09238">
    <property type="entry name" value="IL4Ra_N"/>
    <property type="match status" value="1"/>
</dbReference>
<keyword evidence="7 12" id="KW-0675">Receptor</keyword>
<keyword evidence="4 8" id="KW-1133">Transmembrane helix</keyword>
<evidence type="ECO:0000256" key="9">
    <source>
        <dbReference type="SAM" id="SignalP"/>
    </source>
</evidence>
<evidence type="ECO:0000256" key="7">
    <source>
        <dbReference type="ARBA" id="ARBA00023170"/>
    </source>
</evidence>
<feature type="chain" id="PRO_5043382153" evidence="9">
    <location>
        <begin position="18"/>
        <end position="459"/>
    </location>
</feature>
<reference evidence="12 13" key="1">
    <citation type="submission" date="2024-01" db="EMBL/GenBank/DDBJ databases">
        <authorList>
            <person name="Alioto T."/>
            <person name="Alioto T."/>
            <person name="Gomez Garrido J."/>
        </authorList>
    </citation>
    <scope>NUCLEOTIDE SEQUENCE [LARGE SCALE GENOMIC DNA]</scope>
</reference>
<dbReference type="InterPro" id="IPR015373">
    <property type="entry name" value="Interferon/interleukin_rcp_dom"/>
</dbReference>
<feature type="domain" description="Interferon/interleukin receptor" evidence="11">
    <location>
        <begin position="147"/>
        <end position="215"/>
    </location>
</feature>
<evidence type="ECO:0000313" key="12">
    <source>
        <dbReference type="EMBL" id="CAK6958954.1"/>
    </source>
</evidence>
<dbReference type="GO" id="GO:0009897">
    <property type="term" value="C:external side of plasma membrane"/>
    <property type="evidence" value="ECO:0007669"/>
    <property type="project" value="TreeGrafter"/>
</dbReference>
<dbReference type="GO" id="GO:0002532">
    <property type="term" value="P:production of molecular mediator involved in inflammatory response"/>
    <property type="evidence" value="ECO:0007669"/>
    <property type="project" value="InterPro"/>
</dbReference>
<keyword evidence="6" id="KW-1015">Disulfide bond</keyword>
<keyword evidence="13" id="KW-1185">Reference proteome</keyword>
<dbReference type="InterPro" id="IPR013783">
    <property type="entry name" value="Ig-like_fold"/>
</dbReference>
<name>A0AAV1NKS1_SCOSC</name>
<keyword evidence="2 8" id="KW-0812">Transmembrane</keyword>
<dbReference type="GO" id="GO:0004896">
    <property type="term" value="F:cytokine receptor activity"/>
    <property type="evidence" value="ECO:0007669"/>
    <property type="project" value="InterPro"/>
</dbReference>
<evidence type="ECO:0000313" key="13">
    <source>
        <dbReference type="Proteomes" id="UP001314229"/>
    </source>
</evidence>
<dbReference type="GO" id="GO:0016064">
    <property type="term" value="P:immunoglobulin mediated immune response"/>
    <property type="evidence" value="ECO:0007669"/>
    <property type="project" value="TreeGrafter"/>
</dbReference>
<feature type="transmembrane region" description="Helical" evidence="8">
    <location>
        <begin position="227"/>
        <end position="249"/>
    </location>
</feature>
<evidence type="ECO:0000256" key="8">
    <source>
        <dbReference type="SAM" id="Phobius"/>
    </source>
</evidence>
<evidence type="ECO:0000256" key="5">
    <source>
        <dbReference type="ARBA" id="ARBA00023136"/>
    </source>
</evidence>
<organism evidence="12 13">
    <name type="scientific">Scomber scombrus</name>
    <name type="common">Atlantic mackerel</name>
    <name type="synonym">Scomber vernalis</name>
    <dbReference type="NCBI Taxonomy" id="13677"/>
    <lineage>
        <taxon>Eukaryota</taxon>
        <taxon>Metazoa</taxon>
        <taxon>Chordata</taxon>
        <taxon>Craniata</taxon>
        <taxon>Vertebrata</taxon>
        <taxon>Euteleostomi</taxon>
        <taxon>Actinopterygii</taxon>
        <taxon>Neopterygii</taxon>
        <taxon>Teleostei</taxon>
        <taxon>Neoteleostei</taxon>
        <taxon>Acanthomorphata</taxon>
        <taxon>Pelagiaria</taxon>
        <taxon>Scombriformes</taxon>
        <taxon>Scombridae</taxon>
        <taxon>Scomber</taxon>
    </lineage>
</organism>
<feature type="signal peptide" evidence="9">
    <location>
        <begin position="1"/>
        <end position="17"/>
    </location>
</feature>
<evidence type="ECO:0000256" key="4">
    <source>
        <dbReference type="ARBA" id="ARBA00022989"/>
    </source>
</evidence>
<dbReference type="PANTHER" id="PTHR23037">
    <property type="entry name" value="CYTOKINE RECEPTOR"/>
    <property type="match status" value="1"/>
</dbReference>
<proteinExistence type="predicted"/>
<feature type="domain" description="Interleukin-4 receptor alpha N-terminal" evidence="10">
    <location>
        <begin position="27"/>
        <end position="117"/>
    </location>
</feature>
<evidence type="ECO:0000259" key="10">
    <source>
        <dbReference type="Pfam" id="PF09238"/>
    </source>
</evidence>
<dbReference type="Pfam" id="PF09294">
    <property type="entry name" value="Interfer-bind"/>
    <property type="match status" value="1"/>
</dbReference>
<keyword evidence="5 8" id="KW-0472">Membrane</keyword>
<dbReference type="Gene3D" id="2.60.40.10">
    <property type="entry name" value="Immunoglobulins"/>
    <property type="match status" value="1"/>
</dbReference>
<evidence type="ECO:0000256" key="6">
    <source>
        <dbReference type="ARBA" id="ARBA00023157"/>
    </source>
</evidence>
<dbReference type="AlphaFoldDB" id="A0AAV1NKS1"/>
<comment type="subcellular location">
    <subcellularLocation>
        <location evidence="1">Membrane</location>
        <topology evidence="1">Single-pass membrane protein</topology>
    </subcellularLocation>
</comment>
<sequence>MACPQLLFVCWCSSVLAMTCCMEVDGYLCLSDYYNTFTCVLNITANPVGQSNTTYYLQTSNTDLKCNNCLAMNHSYSFVCECIKEEYFESEDRYDLHLCNGSGCKLLTEHFEPSQNIQLKPPHKADVQLTPETINITWKSGYEDHIYFQDDLDYELLLQTSQSTKGKILHSSSTEKCIQKSQLEPRATYCIKVRSKPRSSDYNGMWSKWSPETCSEEEAGEEQENTFVILIQSLGPVCAIIGVLLFVFYSPAARMKIKTLSHTPSPAPFFQPLFRQHEGNLQKWLSPHGKFVLTYKTEEILTTDAVIVGPKPITKDPEENQDFHNLQVTQLAFTQCQTSYVGLPGMHEAPPPLTMACPGNTSYTQLPFSVWGFGIGEVEAVVSSPPKDLNISCADSGCSCEDLTQSPECSLPCSPIDYNPPPSTDYCVLNKTAEGIVPVLVSKGGSLNVPFEDEIFKYE</sequence>
<dbReference type="SUPFAM" id="SSF49265">
    <property type="entry name" value="Fibronectin type III"/>
    <property type="match status" value="1"/>
</dbReference>
<dbReference type="InterPro" id="IPR015319">
    <property type="entry name" value="IL-4_rcpt-alpha_N"/>
</dbReference>
<gene>
    <name evidence="12" type="ORF">FSCOSCO3_A006229</name>
</gene>
<comment type="caution">
    <text evidence="12">The sequence shown here is derived from an EMBL/GenBank/DDBJ whole genome shotgun (WGS) entry which is preliminary data.</text>
</comment>
<keyword evidence="3 9" id="KW-0732">Signal</keyword>
<dbReference type="Proteomes" id="UP001314229">
    <property type="component" value="Unassembled WGS sequence"/>
</dbReference>
<evidence type="ECO:0000256" key="2">
    <source>
        <dbReference type="ARBA" id="ARBA00022692"/>
    </source>
</evidence>
<dbReference type="PANTHER" id="PTHR23037:SF22">
    <property type="entry name" value="CYTOKINE RECEPTOR COMMON SUBUNIT BETA"/>
    <property type="match status" value="1"/>
</dbReference>
<evidence type="ECO:0000259" key="11">
    <source>
        <dbReference type="Pfam" id="PF09294"/>
    </source>
</evidence>